<dbReference type="AlphaFoldDB" id="A0A5J4JQQ5"/>
<evidence type="ECO:0000313" key="1">
    <source>
        <dbReference type="EMBL" id="GER71424.1"/>
    </source>
</evidence>
<dbReference type="EMBL" id="BKZQ01000048">
    <property type="protein sequence ID" value="GER71424.1"/>
    <property type="molecule type" value="Genomic_DNA"/>
</dbReference>
<keyword evidence="2" id="KW-1185">Reference proteome</keyword>
<evidence type="ECO:0000313" key="2">
    <source>
        <dbReference type="Proteomes" id="UP000391919"/>
    </source>
</evidence>
<name>A0A5J4JQQ5_9BACI</name>
<dbReference type="Proteomes" id="UP000391919">
    <property type="component" value="Unassembled WGS sequence"/>
</dbReference>
<reference evidence="1 2" key="1">
    <citation type="submission" date="2019-09" db="EMBL/GenBank/DDBJ databases">
        <title>Draft genome sequence of Bacillus sp. JC-7.</title>
        <authorList>
            <person name="Tanaka N."/>
            <person name="Shiwa Y."/>
            <person name="Fujita N."/>
            <person name="Tanasupawat S."/>
        </authorList>
    </citation>
    <scope>NUCLEOTIDE SEQUENCE [LARGE SCALE GENOMIC DNA]</scope>
    <source>
        <strain evidence="1 2">JC-7</strain>
    </source>
</reference>
<accession>A0A5J4JQQ5</accession>
<comment type="caution">
    <text evidence="1">The sequence shown here is derived from an EMBL/GenBank/DDBJ whole genome shotgun (WGS) entry which is preliminary data.</text>
</comment>
<sequence length="120" mass="12977">MSAVAMELNKLAKKSNMEIEASLYGHKKPIFAKRGFFYHPINSAAISEESLLKNGNGAANGYPSAAPFRAFRSLGSGEAGLPSTNEDGAFAFFQNLADDRRICDAPLVERRDISGGFRFG</sequence>
<organism evidence="1 2">
    <name type="scientific">Weizmannia acidilactici</name>
    <dbReference type="NCBI Taxonomy" id="2607726"/>
    <lineage>
        <taxon>Bacteria</taxon>
        <taxon>Bacillati</taxon>
        <taxon>Bacillota</taxon>
        <taxon>Bacilli</taxon>
        <taxon>Bacillales</taxon>
        <taxon>Bacillaceae</taxon>
        <taxon>Heyndrickxia</taxon>
    </lineage>
</organism>
<protein>
    <submittedName>
        <fullName evidence="1">Uncharacterized protein</fullName>
    </submittedName>
</protein>
<proteinExistence type="predicted"/>
<gene>
    <name evidence="1" type="ORF">BpJC7_27270</name>
</gene>